<gene>
    <name evidence="1" type="ORF">ACFFN7_03775</name>
</gene>
<evidence type="ECO:0000313" key="1">
    <source>
        <dbReference type="EMBL" id="MFB9810486.1"/>
    </source>
</evidence>
<comment type="caution">
    <text evidence="1">The sequence shown here is derived from an EMBL/GenBank/DDBJ whole genome shotgun (WGS) entry which is preliminary data.</text>
</comment>
<sequence length="40" mass="4129">MSGSEPSVEGWAASLGSSSDEGPTALEPEATTVAEWYGER</sequence>
<reference evidence="1" key="1">
    <citation type="submission" date="2024-09" db="EMBL/GenBank/DDBJ databases">
        <authorList>
            <person name="Sun Q."/>
            <person name="Mori K."/>
        </authorList>
    </citation>
    <scope>NUCLEOTIDE SEQUENCE</scope>
    <source>
        <strain evidence="1">JCM 19018</strain>
    </source>
</reference>
<dbReference type="EMBL" id="JBHMAK010000001">
    <property type="protein sequence ID" value="MFB9810486.1"/>
    <property type="molecule type" value="Genomic_DNA"/>
</dbReference>
<keyword evidence="2" id="KW-1185">Reference proteome</keyword>
<dbReference type="Proteomes" id="UP001589559">
    <property type="component" value="Unassembled WGS sequence"/>
</dbReference>
<proteinExistence type="predicted"/>
<organism evidence="1 2">
    <name type="scientific">Haloarcula sebkhae</name>
    <dbReference type="NCBI Taxonomy" id="932660"/>
    <lineage>
        <taxon>Archaea</taxon>
        <taxon>Methanobacteriati</taxon>
        <taxon>Methanobacteriota</taxon>
        <taxon>Stenosarchaea group</taxon>
        <taxon>Halobacteria</taxon>
        <taxon>Halobacteriales</taxon>
        <taxon>Haloarculaceae</taxon>
        <taxon>Haloarcula</taxon>
    </lineage>
</organism>
<protein>
    <submittedName>
        <fullName evidence="1">Uncharacterized protein</fullName>
    </submittedName>
</protein>
<evidence type="ECO:0000313" key="2">
    <source>
        <dbReference type="Proteomes" id="UP001589559"/>
    </source>
</evidence>
<accession>A0ACC6VHF6</accession>
<name>A0ACC6VHF6_9EURY</name>